<keyword evidence="1" id="KW-1133">Transmembrane helix</keyword>
<dbReference type="OrthoDB" id="88903at2"/>
<dbReference type="Proteomes" id="UP000226079">
    <property type="component" value="Unassembled WGS sequence"/>
</dbReference>
<dbReference type="InterPro" id="IPR052754">
    <property type="entry name" value="NTPase_KAP_P-loop"/>
</dbReference>
<feature type="transmembrane region" description="Helical" evidence="1">
    <location>
        <begin position="150"/>
        <end position="173"/>
    </location>
</feature>
<proteinExistence type="predicted"/>
<dbReference type="SUPFAM" id="SSF52540">
    <property type="entry name" value="P-loop containing nucleoside triphosphate hydrolases"/>
    <property type="match status" value="1"/>
</dbReference>
<name>A0A2A9CU79_9ACTN</name>
<keyword evidence="4" id="KW-1185">Reference proteome</keyword>
<dbReference type="Pfam" id="PF07693">
    <property type="entry name" value="KAP_NTPase"/>
    <property type="match status" value="1"/>
</dbReference>
<dbReference type="RefSeq" id="WP_098461395.1">
    <property type="nucleotide sequence ID" value="NZ_PDJC01000001.1"/>
</dbReference>
<keyword evidence="1" id="KW-0472">Membrane</keyword>
<evidence type="ECO:0000259" key="2">
    <source>
        <dbReference type="Pfam" id="PF07693"/>
    </source>
</evidence>
<dbReference type="PANTHER" id="PTHR22674:SF6">
    <property type="entry name" value="NTPASE KAP FAMILY P-LOOP DOMAIN-CONTAINING PROTEIN 1"/>
    <property type="match status" value="1"/>
</dbReference>
<dbReference type="PANTHER" id="PTHR22674">
    <property type="entry name" value="NTPASE, KAP FAMILY P-LOOP DOMAIN-CONTAINING 1"/>
    <property type="match status" value="1"/>
</dbReference>
<dbReference type="InterPro" id="IPR027417">
    <property type="entry name" value="P-loop_NTPase"/>
</dbReference>
<evidence type="ECO:0000256" key="1">
    <source>
        <dbReference type="SAM" id="Phobius"/>
    </source>
</evidence>
<sequence>MLESFQAVTDQPDPVVAAWTLTGDDLIPDRALEDPSEDALDHKAVADTLFDLVCSVRTPANIALFGPWGSGKSSIYSMLQAQIAARSKSHPSRVILIRYDISKFDGQSLQRNFLSHVANELGFKSRKIENIEGTAEVSRLRIGRYLRENWLSIVAAIILAFAVAAVWALFGSWASAQLGIGNTGEPASLQSELIQAVPSASVVFGAIVVALLLSTQGLAATVERHTRAPLKDADEFYRAFDRLIKDLTKSHWFRRDVERLVVFVDELDRCSPASVARALSDLVAFLDHRACVFVVAADREVIEEAIAKAPQARPFRSGEPYYATAAEYLDKVFQHQLAVPPTRPEALTSYAMRMADQAHGIWDELRKNRHTYEDVVYSLVPAHVRSPRRVKVLLNNFATNMRIAGARAMDMRSRAVEMAVLTVLQTEFASVARDLVREPLLLQALLDPDLEKSPRLNALVEAYEGIDDEEAPASPSPRADSRQVVAASPLADLPEARETEDRVATRRQLNVQLHSYLGKIHAAGIPLPTLDLVYLQPAGHASGLADASLAQVLDLAADTAPSELARAFSDAETCDKIGAIGYLVAQVPSSWGEARANLIESICRVAMSLSVDEARKVARVAAATVLSEAAQGRWRSSATRGAILLGLLDEEIHDPLKGLEAIGFTEGLAADGTLAALMPALPSVGLRAAYLYPSIVEAYSLHPEYLLEALKTLPADQVAALWELAGPSILAIISKAPEAATARRPVDSSEGAADQYRALLGALIERKDVAVEDVSFAVASLALDADAPLLRAILVEHRDALSDQVLSPAKYDQLALGATSSVSDDAEAMGWAKTLNLTPKLDHVLAKRAFSRLLEISTVAPLEKPSSEAAAHLKRLMGAMSDVRTEDALQAVLEALSTHPPVGTPSSRALRRSLISLIDSALELRPALGQRSAYCVQSLIGCVEDGSIPDEGAEQACAEIRDLTPVHARHLETKLRAATGSALSPVLLVRLRTAARKRAGLTPLPGRLVASLAQELGGPQLVAEWALCGPSHQEMLTVHATHRLSSPVVGSWSPLKSVAERSKMWIQMEASGEPAAMLSAAGLPGVDASVVDHMKSQILGVSLTAQTTSTDRLLTANLANDKTARSAAGRLALALLKDGLVGSGANAAKTAIRANGGSPETRHELREAFDKYTKTVAKNPIPQYQLRELSKLGLLIESPSSPLAKIFGWRHD</sequence>
<evidence type="ECO:0000313" key="3">
    <source>
        <dbReference type="EMBL" id="PFG18007.1"/>
    </source>
</evidence>
<reference evidence="3 4" key="1">
    <citation type="submission" date="2017-10" db="EMBL/GenBank/DDBJ databases">
        <title>Sequencing the genomes of 1000 actinobacteria strains.</title>
        <authorList>
            <person name="Klenk H.-P."/>
        </authorList>
    </citation>
    <scope>NUCLEOTIDE SEQUENCE [LARGE SCALE GENOMIC DNA]</scope>
    <source>
        <strain evidence="3 4">DSM 15597</strain>
    </source>
</reference>
<keyword evidence="1" id="KW-0812">Transmembrane</keyword>
<organism evidence="3 4">
    <name type="scientific">Propionicimonas paludicola</name>
    <dbReference type="NCBI Taxonomy" id="185243"/>
    <lineage>
        <taxon>Bacteria</taxon>
        <taxon>Bacillati</taxon>
        <taxon>Actinomycetota</taxon>
        <taxon>Actinomycetes</taxon>
        <taxon>Propionibacteriales</taxon>
        <taxon>Nocardioidaceae</taxon>
        <taxon>Propionicimonas</taxon>
    </lineage>
</organism>
<dbReference type="EMBL" id="PDJC01000001">
    <property type="protein sequence ID" value="PFG18007.1"/>
    <property type="molecule type" value="Genomic_DNA"/>
</dbReference>
<feature type="domain" description="KAP NTPase" evidence="2">
    <location>
        <begin position="44"/>
        <end position="399"/>
    </location>
</feature>
<dbReference type="AlphaFoldDB" id="A0A2A9CU79"/>
<evidence type="ECO:0000313" key="4">
    <source>
        <dbReference type="Proteomes" id="UP000226079"/>
    </source>
</evidence>
<dbReference type="Gene3D" id="3.40.50.300">
    <property type="entry name" value="P-loop containing nucleotide triphosphate hydrolases"/>
    <property type="match status" value="1"/>
</dbReference>
<gene>
    <name evidence="3" type="ORF">ATK74_2587</name>
</gene>
<protein>
    <submittedName>
        <fullName evidence="3">KAP-like P-loop domain-containing protein</fullName>
    </submittedName>
</protein>
<dbReference type="InterPro" id="IPR011646">
    <property type="entry name" value="KAP_P-loop"/>
</dbReference>
<accession>A0A2A9CU79</accession>
<comment type="caution">
    <text evidence="3">The sequence shown here is derived from an EMBL/GenBank/DDBJ whole genome shotgun (WGS) entry which is preliminary data.</text>
</comment>